<proteinExistence type="predicted"/>
<dbReference type="EMBL" id="AUZY01012346">
    <property type="protein sequence ID" value="EQD30350.1"/>
    <property type="molecule type" value="Genomic_DNA"/>
</dbReference>
<evidence type="ECO:0000256" key="1">
    <source>
        <dbReference type="SAM" id="MobiDB-lite"/>
    </source>
</evidence>
<feature type="region of interest" description="Disordered" evidence="1">
    <location>
        <begin position="30"/>
        <end position="49"/>
    </location>
</feature>
<gene>
    <name evidence="2" type="ORF">B1B_18452</name>
</gene>
<name>T0ZKI8_9ZZZZ</name>
<evidence type="ECO:0000313" key="2">
    <source>
        <dbReference type="EMBL" id="EQD30350.1"/>
    </source>
</evidence>
<accession>T0ZKI8</accession>
<dbReference type="AlphaFoldDB" id="T0ZKI8"/>
<organism evidence="2">
    <name type="scientific">mine drainage metagenome</name>
    <dbReference type="NCBI Taxonomy" id="410659"/>
    <lineage>
        <taxon>unclassified sequences</taxon>
        <taxon>metagenomes</taxon>
        <taxon>ecological metagenomes</taxon>
    </lineage>
</organism>
<comment type="caution">
    <text evidence="2">The sequence shown here is derived from an EMBL/GenBank/DDBJ whole genome shotgun (WGS) entry which is preliminary data.</text>
</comment>
<reference evidence="2" key="2">
    <citation type="journal article" date="2014" name="ISME J.">
        <title>Microbial stratification in low pH oxic and suboxic macroscopic growths along an acid mine drainage.</title>
        <authorList>
            <person name="Mendez-Garcia C."/>
            <person name="Mesa V."/>
            <person name="Sprenger R.R."/>
            <person name="Richter M."/>
            <person name="Diez M.S."/>
            <person name="Solano J."/>
            <person name="Bargiela R."/>
            <person name="Golyshina O.V."/>
            <person name="Manteca A."/>
            <person name="Ramos J.L."/>
            <person name="Gallego J.R."/>
            <person name="Llorente I."/>
            <person name="Martins Dos Santos V.A."/>
            <person name="Jensen O.N."/>
            <person name="Pelaez A.I."/>
            <person name="Sanchez J."/>
            <person name="Ferrer M."/>
        </authorList>
    </citation>
    <scope>NUCLEOTIDE SEQUENCE</scope>
</reference>
<reference evidence="2" key="1">
    <citation type="submission" date="2013-08" db="EMBL/GenBank/DDBJ databases">
        <authorList>
            <person name="Mendez C."/>
            <person name="Richter M."/>
            <person name="Ferrer M."/>
            <person name="Sanchez J."/>
        </authorList>
    </citation>
    <scope>NUCLEOTIDE SEQUENCE</scope>
</reference>
<sequence length="93" mass="10397">MSDSDWTYRGDYMRDRHGVEAEWADEALQDPDALRIAPDPSSKSGRSVRTIGYSPSAGCLLTVITVTEGAVTYGINGWRSNDTDVRRYREDLP</sequence>
<protein>
    <submittedName>
        <fullName evidence="2">IS sequence</fullName>
    </submittedName>
</protein>